<dbReference type="Gene3D" id="3.40.50.1820">
    <property type="entry name" value="alpha/beta hydrolase"/>
    <property type="match status" value="1"/>
</dbReference>
<dbReference type="EMBL" id="CP003130">
    <property type="protein sequence ID" value="AEU38782.1"/>
    <property type="molecule type" value="Genomic_DNA"/>
</dbReference>
<dbReference type="eggNOG" id="COG1506">
    <property type="taxonomic scope" value="Bacteria"/>
</dbReference>
<dbReference type="HOGENOM" id="CLU_006105_3_1_0"/>
<dbReference type="GO" id="GO:0006508">
    <property type="term" value="P:proteolysis"/>
    <property type="evidence" value="ECO:0007669"/>
    <property type="project" value="InterPro"/>
</dbReference>
<sequence length="792" mass="87984" precursor="true">MPKRPVSLLAAALVLTAFPLAAQQVYTAHDYAQAERWMAYNVHSLVHHTISGIEYLPDGRVFYSDPDPEGVVYRLADPAHGTQAPAFDNAKLATALTAVSKRAVSAKHLGVTGYTPDAAGGGFTVDLGWNKFHCDAAVVACTAVTAPKPAAGKPAGSKAPFDLSPDKKLAAFIRDNNLWVRVEATGEERQLTRDGVKDFGYATDNAGWTHSDAPIVVWSPDSKKIATFQQDQRKTGSLYLVPVTNRHPQLDEWKYPLAGDKDVTTIQRVVIDVDTARMTRLKMPPDQHRSTICDDVSCSGGSGWDDVQFAPDGKHLAFVSSSRDHKDAWFRVADTETGAVREVYHEHVPTYYESGQGKVSWRYLPESNEFVWYSERDNWGQLYLYDLTTGKLKNQITHGEGPVNQLSQVDTKNRVLYFLATGKEKEDDPYFVKYYRADFDGQHQQLLTPKMADHVITPSPDSSTFVDVYSTVQTPQTSVLRDNTGKVLVTLAHQDISQLLAAGWKPPTPITVKARDGQTPLYGFLWKPTFFDETKKYPIVNYVYAGPYTGSCGARSFSAAHLDNQSLADLGFVVVCIDALGTPFRSKSFHDEHASTAADLSDDTIPDQVAGIKELASRFSWIDLDRVGVWGHSGGGNATVNAMFHYPDFYKVGWAESGNHDNREYEDDWDEKWAGLEVISPDGKSNYDAQANENYAKNLKGHLMLTHGTMDDNVPMNNTLLVVDALIKANKNFDLLMIPNAHHGYGEATPYVMRRRWDYFVRNLAGGVPPENYETKPWSEMIRAMYGPSASE</sequence>
<dbReference type="Pfam" id="PF00326">
    <property type="entry name" value="Peptidase_S9"/>
    <property type="match status" value="1"/>
</dbReference>
<feature type="chain" id="PRO_5003512047" evidence="1">
    <location>
        <begin position="23"/>
        <end position="792"/>
    </location>
</feature>
<keyword evidence="1" id="KW-0732">Signal</keyword>
<dbReference type="AlphaFoldDB" id="G8NV12"/>
<evidence type="ECO:0000256" key="1">
    <source>
        <dbReference type="SAM" id="SignalP"/>
    </source>
</evidence>
<dbReference type="Proteomes" id="UP000007113">
    <property type="component" value="Chromosome"/>
</dbReference>
<reference evidence="4 5" key="1">
    <citation type="submission" date="2011-11" db="EMBL/GenBank/DDBJ databases">
        <title>Complete sequence of Granulicella mallensis MP5ACTX8.</title>
        <authorList>
            <consortium name="US DOE Joint Genome Institute"/>
            <person name="Lucas S."/>
            <person name="Copeland A."/>
            <person name="Lapidus A."/>
            <person name="Cheng J.-F."/>
            <person name="Goodwin L."/>
            <person name="Pitluck S."/>
            <person name="Peters L."/>
            <person name="Lu M."/>
            <person name="Detter J.C."/>
            <person name="Han C."/>
            <person name="Tapia R."/>
            <person name="Land M."/>
            <person name="Hauser L."/>
            <person name="Kyrpides N."/>
            <person name="Ivanova N."/>
            <person name="Mikhailova N."/>
            <person name="Pagani I."/>
            <person name="Rawat S."/>
            <person name="Mannisto M."/>
            <person name="Haggblom M."/>
            <person name="Woyke T."/>
        </authorList>
    </citation>
    <scope>NUCLEOTIDE SEQUENCE [LARGE SCALE GENOMIC DNA]</scope>
    <source>
        <strain evidence="5">ATCC BAA-1857 / DSM 23137 / MP5ACTX8</strain>
    </source>
</reference>
<dbReference type="eggNOG" id="COG0823">
    <property type="taxonomic scope" value="Bacteria"/>
</dbReference>
<keyword evidence="5" id="KW-1185">Reference proteome</keyword>
<dbReference type="STRING" id="682795.AciX8_4511"/>
<name>G8NV12_GRAMM</name>
<dbReference type="KEGG" id="gma:AciX8_4511"/>
<accession>G8NV12</accession>
<evidence type="ECO:0000313" key="4">
    <source>
        <dbReference type="EMBL" id="AEU38782.1"/>
    </source>
</evidence>
<organism evidence="4 5">
    <name type="scientific">Granulicella mallensis (strain ATCC BAA-1857 / DSM 23137 / MP5ACTX8)</name>
    <dbReference type="NCBI Taxonomy" id="682795"/>
    <lineage>
        <taxon>Bacteria</taxon>
        <taxon>Pseudomonadati</taxon>
        <taxon>Acidobacteriota</taxon>
        <taxon>Terriglobia</taxon>
        <taxon>Terriglobales</taxon>
        <taxon>Acidobacteriaceae</taxon>
        <taxon>Granulicella</taxon>
    </lineage>
</organism>
<dbReference type="Gene3D" id="2.140.10.30">
    <property type="entry name" value="Dipeptidylpeptidase IV, N-terminal domain"/>
    <property type="match status" value="1"/>
</dbReference>
<evidence type="ECO:0000259" key="3">
    <source>
        <dbReference type="Pfam" id="PF00930"/>
    </source>
</evidence>
<dbReference type="PANTHER" id="PTHR11731">
    <property type="entry name" value="PROTEASE FAMILY S9B,C DIPEPTIDYL-PEPTIDASE IV-RELATED"/>
    <property type="match status" value="1"/>
</dbReference>
<evidence type="ECO:0000313" key="5">
    <source>
        <dbReference type="Proteomes" id="UP000007113"/>
    </source>
</evidence>
<evidence type="ECO:0000259" key="2">
    <source>
        <dbReference type="Pfam" id="PF00326"/>
    </source>
</evidence>
<dbReference type="PANTHER" id="PTHR11731:SF118">
    <property type="entry name" value="BLR1971 PROTEIN"/>
    <property type="match status" value="1"/>
</dbReference>
<dbReference type="InterPro" id="IPR029058">
    <property type="entry name" value="AB_hydrolase_fold"/>
</dbReference>
<dbReference type="InterPro" id="IPR050278">
    <property type="entry name" value="Serine_Prot_S9B/DPPIV"/>
</dbReference>
<dbReference type="InterPro" id="IPR002469">
    <property type="entry name" value="Peptidase_S9B_N"/>
</dbReference>
<feature type="signal peptide" evidence="1">
    <location>
        <begin position="1"/>
        <end position="22"/>
    </location>
</feature>
<dbReference type="Pfam" id="PF00930">
    <property type="entry name" value="DPPIV_N"/>
    <property type="match status" value="1"/>
</dbReference>
<proteinExistence type="predicted"/>
<dbReference type="SUPFAM" id="SSF82171">
    <property type="entry name" value="DPP6 N-terminal domain-like"/>
    <property type="match status" value="1"/>
</dbReference>
<dbReference type="SUPFAM" id="SSF53474">
    <property type="entry name" value="alpha/beta-Hydrolases"/>
    <property type="match status" value="1"/>
</dbReference>
<feature type="domain" description="Dipeptidylpeptidase IV N-terminal" evidence="3">
    <location>
        <begin position="155"/>
        <end position="475"/>
    </location>
</feature>
<dbReference type="GO" id="GO:0008236">
    <property type="term" value="F:serine-type peptidase activity"/>
    <property type="evidence" value="ECO:0007669"/>
    <property type="project" value="InterPro"/>
</dbReference>
<protein>
    <submittedName>
        <fullName evidence="4">Peptidase S9B dipeptidylpeptidase IV domain protein</fullName>
    </submittedName>
</protein>
<dbReference type="RefSeq" id="WP_014267653.1">
    <property type="nucleotide sequence ID" value="NC_016631.1"/>
</dbReference>
<feature type="domain" description="Peptidase S9 prolyl oligopeptidase catalytic" evidence="2">
    <location>
        <begin position="564"/>
        <end position="765"/>
    </location>
</feature>
<dbReference type="InterPro" id="IPR001375">
    <property type="entry name" value="Peptidase_S9_cat"/>
</dbReference>
<gene>
    <name evidence="4" type="ordered locus">AciX8_4511</name>
</gene>